<evidence type="ECO:0008006" key="16">
    <source>
        <dbReference type="Google" id="ProtNLM"/>
    </source>
</evidence>
<dbReference type="EMBL" id="BPVZ01000101">
    <property type="protein sequence ID" value="GKV33464.1"/>
    <property type="molecule type" value="Genomic_DNA"/>
</dbReference>
<dbReference type="InterPro" id="IPR027815">
    <property type="entry name" value="CSC1/OSCA1-like_cyt"/>
</dbReference>
<dbReference type="AlphaFoldDB" id="A0AAV5L8N4"/>
<evidence type="ECO:0000259" key="13">
    <source>
        <dbReference type="Pfam" id="PF14703"/>
    </source>
</evidence>
<feature type="domain" description="CSC1/OSCA1-like 7TM region" evidence="11">
    <location>
        <begin position="293"/>
        <end position="560"/>
    </location>
</feature>
<feature type="transmembrane region" description="Helical" evidence="10">
    <location>
        <begin position="567"/>
        <end position="585"/>
    </location>
</feature>
<keyword evidence="7" id="KW-0406">Ion transport</keyword>
<evidence type="ECO:0000256" key="4">
    <source>
        <dbReference type="ARBA" id="ARBA00022692"/>
    </source>
</evidence>
<evidence type="ECO:0000256" key="8">
    <source>
        <dbReference type="ARBA" id="ARBA00023136"/>
    </source>
</evidence>
<proteinExistence type="inferred from homology"/>
<comment type="subcellular location">
    <subcellularLocation>
        <location evidence="1">Membrane</location>
        <topology evidence="1">Multi-pass membrane protein</topology>
    </subcellularLocation>
</comment>
<keyword evidence="9" id="KW-0407">Ion channel</keyword>
<keyword evidence="15" id="KW-1185">Reference proteome</keyword>
<feature type="transmembrane region" description="Helical" evidence="10">
    <location>
        <begin position="6"/>
        <end position="27"/>
    </location>
</feature>
<dbReference type="InterPro" id="IPR003864">
    <property type="entry name" value="CSC1/OSCA1-like_7TM"/>
</dbReference>
<evidence type="ECO:0000313" key="14">
    <source>
        <dbReference type="EMBL" id="GKV33464.1"/>
    </source>
</evidence>
<sequence>MNIGGFLTSAGINIAICVVLFSLYSILRKQPSNMIVYFGRRIASGRVRRKDPLCLDRFVPSPSWILKAWETTDEELLEIAGVDAVVFMRIIVFRSLTPPWTMKSSEYKSITKMRLVYITGSLPNPSHFTVLVRGIPWSPTQSYSDTVKTFFTNYYASSYLSHQMVYQASKVRKLMNDAEKMYKMINTVAVEPETSLMPCFFCGGTLQSFKMFKETESVNSTTNLAAVELSEKIKNLEESPAAFVFFKTRFAAVIAAQDLQSSNPMLWVTKLAPEPHDVYWSNLWIPYRQLWLRKIAVLLASIAFVVVFIAPISFVNIMTKPNKLSQIFPFLREILKKKFMERLITGYLPSVILILFLYTVPPTMMLFSKLEGPTSLSGRKKSTCIKILYFTIWNVFFVNFLSGHFIDKFKVFWSVRDIPSQLGKAVSNQATFFMTYVLSSGWASLACEVIQLFALLCNVIKKFVLRMKDDPPDAVYSFPHHTEIPRLLLFGLIGFTCSVMAPLILPFLLVYYFLAYLVYRNQILNVYVSKYESGGRFWPIVHNTTIFSLVVTQIIALGVFGIKRSRVASGFTIPLIILTLLFNEYCRQRFTPIFKRTSAQILIEMDQQDEQSHRLEQIYQQLQSAYCQFRFRYHDMSRVGHSHRHGDWDSIKDPESLKSGKHLVEFNKPWNVNHNLEWEASSGKEIN</sequence>
<comment type="caution">
    <text evidence="14">The sequence shown here is derived from an EMBL/GenBank/DDBJ whole genome shotgun (WGS) entry which is preliminary data.</text>
</comment>
<dbReference type="GO" id="GO:0005227">
    <property type="term" value="F:calcium-activated cation channel activity"/>
    <property type="evidence" value="ECO:0007669"/>
    <property type="project" value="InterPro"/>
</dbReference>
<feature type="transmembrane region" description="Helical" evidence="10">
    <location>
        <begin position="441"/>
        <end position="460"/>
    </location>
</feature>
<gene>
    <name evidence="14" type="ORF">SLEP1_g41981</name>
</gene>
<keyword evidence="8 10" id="KW-0472">Membrane</keyword>
<evidence type="ECO:0000256" key="1">
    <source>
        <dbReference type="ARBA" id="ARBA00004141"/>
    </source>
</evidence>
<feature type="transmembrane region" description="Helical" evidence="10">
    <location>
        <begin position="387"/>
        <end position="406"/>
    </location>
</feature>
<reference evidence="14 15" key="1">
    <citation type="journal article" date="2021" name="Commun. Biol.">
        <title>The genome of Shorea leprosula (Dipterocarpaceae) highlights the ecological relevance of drought in aseasonal tropical rainforests.</title>
        <authorList>
            <person name="Ng K.K.S."/>
            <person name="Kobayashi M.J."/>
            <person name="Fawcett J.A."/>
            <person name="Hatakeyama M."/>
            <person name="Paape T."/>
            <person name="Ng C.H."/>
            <person name="Ang C.C."/>
            <person name="Tnah L.H."/>
            <person name="Lee C.T."/>
            <person name="Nishiyama T."/>
            <person name="Sese J."/>
            <person name="O'Brien M.J."/>
            <person name="Copetti D."/>
            <person name="Mohd Noor M.I."/>
            <person name="Ong R.C."/>
            <person name="Putra M."/>
            <person name="Sireger I.Z."/>
            <person name="Indrioko S."/>
            <person name="Kosugi Y."/>
            <person name="Izuno A."/>
            <person name="Isagi Y."/>
            <person name="Lee S.L."/>
            <person name="Shimizu K.K."/>
        </authorList>
    </citation>
    <scope>NUCLEOTIDE SEQUENCE [LARGE SCALE GENOMIC DNA]</scope>
    <source>
        <strain evidence="14">214</strain>
    </source>
</reference>
<dbReference type="InterPro" id="IPR045122">
    <property type="entry name" value="Csc1-like"/>
</dbReference>
<evidence type="ECO:0000256" key="3">
    <source>
        <dbReference type="ARBA" id="ARBA00022448"/>
    </source>
</evidence>
<comment type="similarity">
    <text evidence="2">Belongs to the CSC1 (TC 1.A.17) family.</text>
</comment>
<evidence type="ECO:0000256" key="5">
    <source>
        <dbReference type="ARBA" id="ARBA00022837"/>
    </source>
</evidence>
<evidence type="ECO:0000256" key="9">
    <source>
        <dbReference type="ARBA" id="ARBA00023303"/>
    </source>
</evidence>
<dbReference type="Pfam" id="PF02714">
    <property type="entry name" value="RSN1_7TM"/>
    <property type="match status" value="1"/>
</dbReference>
<dbReference type="InterPro" id="IPR032880">
    <property type="entry name" value="CSC1/OSCA1-like_N"/>
</dbReference>
<dbReference type="Pfam" id="PF13967">
    <property type="entry name" value="RSN1_TM"/>
    <property type="match status" value="1"/>
</dbReference>
<dbReference type="Pfam" id="PF14703">
    <property type="entry name" value="PHM7_cyt"/>
    <property type="match status" value="1"/>
</dbReference>
<evidence type="ECO:0000313" key="15">
    <source>
        <dbReference type="Proteomes" id="UP001054252"/>
    </source>
</evidence>
<keyword evidence="5" id="KW-0106">Calcium</keyword>
<evidence type="ECO:0000256" key="10">
    <source>
        <dbReference type="SAM" id="Phobius"/>
    </source>
</evidence>
<keyword evidence="6 10" id="KW-1133">Transmembrane helix</keyword>
<feature type="domain" description="CSC1/OSCA1-like N-terminal transmembrane" evidence="12">
    <location>
        <begin position="6"/>
        <end position="92"/>
    </location>
</feature>
<keyword evidence="3" id="KW-0813">Transport</keyword>
<dbReference type="Proteomes" id="UP001054252">
    <property type="component" value="Unassembled WGS sequence"/>
</dbReference>
<feature type="domain" description="CSC1/OSCA1-like cytosolic" evidence="13">
    <location>
        <begin position="127"/>
        <end position="282"/>
    </location>
</feature>
<feature type="transmembrane region" description="Helical" evidence="10">
    <location>
        <begin position="295"/>
        <end position="315"/>
    </location>
</feature>
<organism evidence="14 15">
    <name type="scientific">Rubroshorea leprosula</name>
    <dbReference type="NCBI Taxonomy" id="152421"/>
    <lineage>
        <taxon>Eukaryota</taxon>
        <taxon>Viridiplantae</taxon>
        <taxon>Streptophyta</taxon>
        <taxon>Embryophyta</taxon>
        <taxon>Tracheophyta</taxon>
        <taxon>Spermatophyta</taxon>
        <taxon>Magnoliopsida</taxon>
        <taxon>eudicotyledons</taxon>
        <taxon>Gunneridae</taxon>
        <taxon>Pentapetalae</taxon>
        <taxon>rosids</taxon>
        <taxon>malvids</taxon>
        <taxon>Malvales</taxon>
        <taxon>Dipterocarpaceae</taxon>
        <taxon>Rubroshorea</taxon>
    </lineage>
</organism>
<feature type="transmembrane region" description="Helical" evidence="10">
    <location>
        <begin position="537"/>
        <end position="560"/>
    </location>
</feature>
<dbReference type="PANTHER" id="PTHR13018:SF117">
    <property type="entry name" value="CSC1-LIKE PROTEIN RXW8"/>
    <property type="match status" value="1"/>
</dbReference>
<feature type="transmembrane region" description="Helical" evidence="10">
    <location>
        <begin position="487"/>
        <end position="517"/>
    </location>
</feature>
<protein>
    <recommendedName>
        <fullName evidence="16">CSC1-like protein RXW8</fullName>
    </recommendedName>
</protein>
<evidence type="ECO:0000256" key="6">
    <source>
        <dbReference type="ARBA" id="ARBA00022989"/>
    </source>
</evidence>
<dbReference type="GO" id="GO:0005886">
    <property type="term" value="C:plasma membrane"/>
    <property type="evidence" value="ECO:0007669"/>
    <property type="project" value="TreeGrafter"/>
</dbReference>
<keyword evidence="4 10" id="KW-0812">Transmembrane</keyword>
<evidence type="ECO:0000256" key="2">
    <source>
        <dbReference type="ARBA" id="ARBA00007779"/>
    </source>
</evidence>
<name>A0AAV5L8N4_9ROSI</name>
<accession>A0AAV5L8N4</accession>
<feature type="transmembrane region" description="Helical" evidence="10">
    <location>
        <begin position="347"/>
        <end position="367"/>
    </location>
</feature>
<evidence type="ECO:0000259" key="12">
    <source>
        <dbReference type="Pfam" id="PF13967"/>
    </source>
</evidence>
<evidence type="ECO:0000256" key="7">
    <source>
        <dbReference type="ARBA" id="ARBA00023065"/>
    </source>
</evidence>
<dbReference type="PANTHER" id="PTHR13018">
    <property type="entry name" value="PROBABLE MEMBRANE PROTEIN DUF221-RELATED"/>
    <property type="match status" value="1"/>
</dbReference>
<evidence type="ECO:0000259" key="11">
    <source>
        <dbReference type="Pfam" id="PF02714"/>
    </source>
</evidence>